<feature type="compositionally biased region" description="Polar residues" evidence="2">
    <location>
        <begin position="40"/>
        <end position="52"/>
    </location>
</feature>
<evidence type="ECO:0000313" key="3">
    <source>
        <dbReference type="EMBL" id="VAW22646.1"/>
    </source>
</evidence>
<evidence type="ECO:0008006" key="4">
    <source>
        <dbReference type="Google" id="ProtNLM"/>
    </source>
</evidence>
<name>A0A3B0USL0_9ZZZZ</name>
<evidence type="ECO:0000256" key="1">
    <source>
        <dbReference type="SAM" id="Coils"/>
    </source>
</evidence>
<dbReference type="Pfam" id="PF11014">
    <property type="entry name" value="DUF2852"/>
    <property type="match status" value="1"/>
</dbReference>
<organism evidence="3">
    <name type="scientific">hydrothermal vent metagenome</name>
    <dbReference type="NCBI Taxonomy" id="652676"/>
    <lineage>
        <taxon>unclassified sequences</taxon>
        <taxon>metagenomes</taxon>
        <taxon>ecological metagenomes</taxon>
    </lineage>
</organism>
<proteinExistence type="predicted"/>
<feature type="region of interest" description="Disordered" evidence="2">
    <location>
        <begin position="32"/>
        <end position="53"/>
    </location>
</feature>
<gene>
    <name evidence="3" type="ORF">MNBD_ALPHA11-2329</name>
</gene>
<sequence>MLAYILWGEHFGGSSEQADRWINKQKGNWKRSRKKRDFTRSYNKNDGFNTGNAAFDKYREDQLRRLEEERDRLDEEINQFQDYMQNLHMARDREEFDRFMNERSKNQGDNYTTIDDDDVDYRSDRKGSKGRKSRKN</sequence>
<accession>A0A3B0USL0</accession>
<feature type="coiled-coil region" evidence="1">
    <location>
        <begin position="56"/>
        <end position="86"/>
    </location>
</feature>
<reference evidence="3" key="1">
    <citation type="submission" date="2018-06" db="EMBL/GenBank/DDBJ databases">
        <authorList>
            <person name="Zhirakovskaya E."/>
        </authorList>
    </citation>
    <scope>NUCLEOTIDE SEQUENCE</scope>
</reference>
<dbReference type="InterPro" id="IPR021273">
    <property type="entry name" value="DUF2852"/>
</dbReference>
<evidence type="ECO:0000256" key="2">
    <source>
        <dbReference type="SAM" id="MobiDB-lite"/>
    </source>
</evidence>
<keyword evidence="1" id="KW-0175">Coiled coil</keyword>
<feature type="region of interest" description="Disordered" evidence="2">
    <location>
        <begin position="99"/>
        <end position="136"/>
    </location>
</feature>
<protein>
    <recommendedName>
        <fullName evidence="4">DUF2852 domain-containing protein</fullName>
    </recommendedName>
</protein>
<dbReference type="AlphaFoldDB" id="A0A3B0USL0"/>
<dbReference type="EMBL" id="UOEQ01000425">
    <property type="protein sequence ID" value="VAW22646.1"/>
    <property type="molecule type" value="Genomic_DNA"/>
</dbReference>